<dbReference type="AlphaFoldDB" id="A0A919T3T7"/>
<accession>A0A919T3T7</accession>
<comment type="caution">
    <text evidence="1">The sequence shown here is derived from an EMBL/GenBank/DDBJ whole genome shotgun (WGS) entry which is preliminary data.</text>
</comment>
<evidence type="ECO:0000313" key="1">
    <source>
        <dbReference type="EMBL" id="GIM83866.1"/>
    </source>
</evidence>
<dbReference type="EMBL" id="BOQP01000058">
    <property type="protein sequence ID" value="GIM83866.1"/>
    <property type="molecule type" value="Genomic_DNA"/>
</dbReference>
<protein>
    <submittedName>
        <fullName evidence="1">Uncharacterized protein</fullName>
    </submittedName>
</protein>
<reference evidence="1" key="1">
    <citation type="submission" date="2021-03" db="EMBL/GenBank/DDBJ databases">
        <title>Whole genome shotgun sequence of Actinoplanes consettensis NBRC 14913.</title>
        <authorList>
            <person name="Komaki H."/>
            <person name="Tamura T."/>
        </authorList>
    </citation>
    <scope>NUCLEOTIDE SEQUENCE</scope>
    <source>
        <strain evidence="1">NBRC 14913</strain>
    </source>
</reference>
<name>A0A919T3T7_9ACTN</name>
<dbReference type="Proteomes" id="UP000680865">
    <property type="component" value="Unassembled WGS sequence"/>
</dbReference>
<keyword evidence="2" id="KW-1185">Reference proteome</keyword>
<dbReference type="RefSeq" id="WP_213003182.1">
    <property type="nucleotide sequence ID" value="NZ_BAAATW010000004.1"/>
</dbReference>
<evidence type="ECO:0000313" key="2">
    <source>
        <dbReference type="Proteomes" id="UP000680865"/>
    </source>
</evidence>
<proteinExistence type="predicted"/>
<sequence length="97" mass="10667">MSKIDRYFADVAAIQATGKSSDGWITVARSSDGDLDVRIRRGMLRELTDREIAGEIRTALLAAVADHRRQYVQLRIDYFGSPVGAMAIDPSDITGQP</sequence>
<organism evidence="1 2">
    <name type="scientific">Winogradskya consettensis</name>
    <dbReference type="NCBI Taxonomy" id="113560"/>
    <lineage>
        <taxon>Bacteria</taxon>
        <taxon>Bacillati</taxon>
        <taxon>Actinomycetota</taxon>
        <taxon>Actinomycetes</taxon>
        <taxon>Micromonosporales</taxon>
        <taxon>Micromonosporaceae</taxon>
        <taxon>Winogradskya</taxon>
    </lineage>
</organism>
<gene>
    <name evidence="1" type="ORF">Aco04nite_88630</name>
</gene>